<keyword evidence="2" id="KW-1185">Reference proteome</keyword>
<accession>A0A8J5MPM9</accession>
<organism evidence="1 2">
    <name type="scientific">Homarus americanus</name>
    <name type="common">American lobster</name>
    <dbReference type="NCBI Taxonomy" id="6706"/>
    <lineage>
        <taxon>Eukaryota</taxon>
        <taxon>Metazoa</taxon>
        <taxon>Ecdysozoa</taxon>
        <taxon>Arthropoda</taxon>
        <taxon>Crustacea</taxon>
        <taxon>Multicrustacea</taxon>
        <taxon>Malacostraca</taxon>
        <taxon>Eumalacostraca</taxon>
        <taxon>Eucarida</taxon>
        <taxon>Decapoda</taxon>
        <taxon>Pleocyemata</taxon>
        <taxon>Astacidea</taxon>
        <taxon>Nephropoidea</taxon>
        <taxon>Nephropidae</taxon>
        <taxon>Homarus</taxon>
    </lineage>
</organism>
<feature type="non-terminal residue" evidence="1">
    <location>
        <position position="1"/>
    </location>
</feature>
<dbReference type="AlphaFoldDB" id="A0A8J5MPM9"/>
<gene>
    <name evidence="1" type="ORF">Hamer_G006224</name>
</gene>
<name>A0A8J5MPM9_HOMAM</name>
<sequence length="71" mass="7519">LAPEIVSHAGRTELWLIHSTTGRRSSSCIFSRPSPANAGFSSTLDADIPLALPIVKLSRTAVTTSKVVVDD</sequence>
<evidence type="ECO:0000313" key="1">
    <source>
        <dbReference type="EMBL" id="KAG7158857.1"/>
    </source>
</evidence>
<proteinExistence type="predicted"/>
<dbReference type="EMBL" id="JAHLQT010034244">
    <property type="protein sequence ID" value="KAG7158857.1"/>
    <property type="molecule type" value="Genomic_DNA"/>
</dbReference>
<comment type="caution">
    <text evidence="1">The sequence shown here is derived from an EMBL/GenBank/DDBJ whole genome shotgun (WGS) entry which is preliminary data.</text>
</comment>
<dbReference type="Proteomes" id="UP000747542">
    <property type="component" value="Unassembled WGS sequence"/>
</dbReference>
<evidence type="ECO:0000313" key="2">
    <source>
        <dbReference type="Proteomes" id="UP000747542"/>
    </source>
</evidence>
<protein>
    <submittedName>
        <fullName evidence="1">Uncharacterized protein</fullName>
    </submittedName>
</protein>
<reference evidence="1" key="1">
    <citation type="journal article" date="2021" name="Sci. Adv.">
        <title>The American lobster genome reveals insights on longevity, neural, and immune adaptations.</title>
        <authorList>
            <person name="Polinski J.M."/>
            <person name="Zimin A.V."/>
            <person name="Clark K.F."/>
            <person name="Kohn A.B."/>
            <person name="Sadowski N."/>
            <person name="Timp W."/>
            <person name="Ptitsyn A."/>
            <person name="Khanna P."/>
            <person name="Romanova D.Y."/>
            <person name="Williams P."/>
            <person name="Greenwood S.J."/>
            <person name="Moroz L.L."/>
            <person name="Walt D.R."/>
            <person name="Bodnar A.G."/>
        </authorList>
    </citation>
    <scope>NUCLEOTIDE SEQUENCE</scope>
    <source>
        <strain evidence="1">GMGI-L3</strain>
    </source>
</reference>